<evidence type="ECO:0000313" key="3">
    <source>
        <dbReference type="Proteomes" id="UP000247807"/>
    </source>
</evidence>
<dbReference type="Pfam" id="PF07045">
    <property type="entry name" value="DUF1330"/>
    <property type="match status" value="1"/>
</dbReference>
<dbReference type="EMBL" id="QJUE01000004">
    <property type="protein sequence ID" value="PYE01618.1"/>
    <property type="molecule type" value="Genomic_DNA"/>
</dbReference>
<evidence type="ECO:0000313" key="2">
    <source>
        <dbReference type="EMBL" id="PYE01618.1"/>
    </source>
</evidence>
<name>A0A318QYL3_PROMR</name>
<dbReference type="RefSeq" id="WP_158466793.1">
    <property type="nucleotide sequence ID" value="NZ_QJUE01000004.1"/>
</dbReference>
<dbReference type="InterPro" id="IPR010753">
    <property type="entry name" value="DUF1330"/>
</dbReference>
<dbReference type="InterPro" id="IPR011008">
    <property type="entry name" value="Dimeric_a/b-barrel"/>
</dbReference>
<protein>
    <recommendedName>
        <fullName evidence="1">DUF1330 domain-containing protein</fullName>
    </recommendedName>
</protein>
<sequence length="126" mass="13769">MKKTAIVGVVAAAIGLAIGSQLPKSGTAGYAVITGTTKDREAAKEYFQNVNQFTKECGFTTLVLDRNTDIREGNKRGDGGPLTVIARHPKGKDAVIKCYESDEYQRLKAIRAPHTNWNFRLTEGKL</sequence>
<dbReference type="SUPFAM" id="SSF54909">
    <property type="entry name" value="Dimeric alpha+beta barrel"/>
    <property type="match status" value="1"/>
</dbReference>
<evidence type="ECO:0000259" key="1">
    <source>
        <dbReference type="Pfam" id="PF07045"/>
    </source>
</evidence>
<accession>A0A318QYL3</accession>
<gene>
    <name evidence="2" type="ORF">DNJ73_05890</name>
</gene>
<feature type="domain" description="DUF1330" evidence="1">
    <location>
        <begin position="29"/>
        <end position="124"/>
    </location>
</feature>
<dbReference type="Proteomes" id="UP000247807">
    <property type="component" value="Unassembled WGS sequence"/>
</dbReference>
<dbReference type="OrthoDB" id="540388at2"/>
<organism evidence="2 3">
    <name type="scientific">Prochlorococcus marinus XMU1408</name>
    <dbReference type="NCBI Taxonomy" id="2213228"/>
    <lineage>
        <taxon>Bacteria</taxon>
        <taxon>Bacillati</taxon>
        <taxon>Cyanobacteriota</taxon>
        <taxon>Cyanophyceae</taxon>
        <taxon>Synechococcales</taxon>
        <taxon>Prochlorococcaceae</taxon>
        <taxon>Prochlorococcus</taxon>
    </lineage>
</organism>
<comment type="caution">
    <text evidence="2">The sequence shown here is derived from an EMBL/GenBank/DDBJ whole genome shotgun (WGS) entry which is preliminary data.</text>
</comment>
<reference evidence="2 3" key="1">
    <citation type="journal article" date="2018" name="Appl. Environ. Microbiol.">
        <title>Genome rearrangement shapes Prochlorococcus ecological adaptation.</title>
        <authorList>
            <person name="Yan W."/>
            <person name="Wei S."/>
            <person name="Wang Q."/>
            <person name="Xiao X."/>
            <person name="Zeng Q."/>
            <person name="Jiao N."/>
            <person name="Zhang R."/>
        </authorList>
    </citation>
    <scope>NUCLEOTIDE SEQUENCE [LARGE SCALE GENOMIC DNA]</scope>
    <source>
        <strain evidence="2 3">XMU1408</strain>
    </source>
</reference>
<proteinExistence type="predicted"/>
<dbReference type="AlphaFoldDB" id="A0A318QYL3"/>
<dbReference type="Gene3D" id="3.30.70.100">
    <property type="match status" value="1"/>
</dbReference>